<gene>
    <name evidence="3" type="ORF">MAF45_00770</name>
</gene>
<proteinExistence type="predicted"/>
<organism evidence="3 4">
    <name type="scientific">Mesosutterella porci</name>
    <dbReference type="NCBI Taxonomy" id="2915351"/>
    <lineage>
        <taxon>Bacteria</taxon>
        <taxon>Pseudomonadati</taxon>
        <taxon>Pseudomonadota</taxon>
        <taxon>Betaproteobacteria</taxon>
        <taxon>Burkholderiales</taxon>
        <taxon>Sutterellaceae</taxon>
        <taxon>Mesosutterella</taxon>
    </lineage>
</organism>
<keyword evidence="1 2" id="KW-0732">Signal</keyword>
<accession>A0ABS9MNS3</accession>
<feature type="signal peptide" evidence="2">
    <location>
        <begin position="1"/>
        <end position="24"/>
    </location>
</feature>
<sequence length="220" mass="24100">MQRRSFIAAVVAAAVASVPGFAFAEDFKEGVDYQKLSTPLAGGQGKLIKIFSYDCPFCFRYDIGVDPKAVPMIEKAGIKFEPRHLETKGKYGRCASEFFAMCILMDQKAGRSIEAPNSLFKKAKDAVYQAYHRKGERWTKGEDAFIGTLSAATGISAADFAKERKSAAVKSLADSWKSVYPVAKIQGIPAYVVNGKWLVMTKSIKSIDGFVALVKKLSKM</sequence>
<protein>
    <submittedName>
        <fullName evidence="3">Thiol:disulfide interchange protein DsbA/DsbL</fullName>
    </submittedName>
</protein>
<reference evidence="3 4" key="1">
    <citation type="submission" date="2022-02" db="EMBL/GenBank/DDBJ databases">
        <title>Mesosutterella porci, a novel member of the family Sutterellaceae from pig feces.</title>
        <authorList>
            <person name="Wylensek D."/>
            <person name="Clavel T."/>
        </authorList>
    </citation>
    <scope>NUCLEOTIDE SEQUENCE [LARGE SCALE GENOMIC DNA]</scope>
    <source>
        <strain evidence="4">oilRF-744-wt-GAM-9</strain>
    </source>
</reference>
<dbReference type="RefSeq" id="WP_237977645.1">
    <property type="nucleotide sequence ID" value="NZ_JAKNCT010000001.1"/>
</dbReference>
<dbReference type="InterPro" id="IPR023205">
    <property type="entry name" value="DsbA/DsbL"/>
</dbReference>
<dbReference type="InterPro" id="IPR036249">
    <property type="entry name" value="Thioredoxin-like_sf"/>
</dbReference>
<evidence type="ECO:0000313" key="3">
    <source>
        <dbReference type="EMBL" id="MCG5029989.1"/>
    </source>
</evidence>
<dbReference type="SUPFAM" id="SSF52833">
    <property type="entry name" value="Thioredoxin-like"/>
    <property type="match status" value="1"/>
</dbReference>
<dbReference type="PANTHER" id="PTHR35891:SF3">
    <property type="entry name" value="THIOL:DISULFIDE INTERCHANGE PROTEIN DSBL"/>
    <property type="match status" value="1"/>
</dbReference>
<name>A0ABS9MNS3_9BURK</name>
<dbReference type="InterPro" id="IPR050824">
    <property type="entry name" value="Thiol_disulfide_DsbA"/>
</dbReference>
<dbReference type="CDD" id="cd03019">
    <property type="entry name" value="DsbA_DsbA"/>
    <property type="match status" value="1"/>
</dbReference>
<dbReference type="Proteomes" id="UP001297600">
    <property type="component" value="Unassembled WGS sequence"/>
</dbReference>
<comment type="caution">
    <text evidence="3">The sequence shown here is derived from an EMBL/GenBank/DDBJ whole genome shotgun (WGS) entry which is preliminary data.</text>
</comment>
<dbReference type="Gene3D" id="3.40.30.10">
    <property type="entry name" value="Glutaredoxin"/>
    <property type="match status" value="1"/>
</dbReference>
<dbReference type="EMBL" id="JAKNCT010000001">
    <property type="protein sequence ID" value="MCG5029989.1"/>
    <property type="molecule type" value="Genomic_DNA"/>
</dbReference>
<keyword evidence="4" id="KW-1185">Reference proteome</keyword>
<evidence type="ECO:0000256" key="1">
    <source>
        <dbReference type="ARBA" id="ARBA00022729"/>
    </source>
</evidence>
<evidence type="ECO:0000313" key="4">
    <source>
        <dbReference type="Proteomes" id="UP001297600"/>
    </source>
</evidence>
<dbReference type="PANTHER" id="PTHR35891">
    <property type="entry name" value="THIOL:DISULFIDE INTERCHANGE PROTEIN DSBA"/>
    <property type="match status" value="1"/>
</dbReference>
<feature type="chain" id="PRO_5046112753" evidence="2">
    <location>
        <begin position="25"/>
        <end position="220"/>
    </location>
</feature>
<evidence type="ECO:0000256" key="2">
    <source>
        <dbReference type="SAM" id="SignalP"/>
    </source>
</evidence>